<comment type="cofactor">
    <cofactor evidence="1">
        <name>Mg(2+)</name>
        <dbReference type="ChEBI" id="CHEBI:18420"/>
    </cofactor>
</comment>
<feature type="domain" description="Alpha-D-phosphohexomutase alpha/beta/alpha" evidence="7">
    <location>
        <begin position="1"/>
        <end position="59"/>
    </location>
</feature>
<dbReference type="GO" id="GO:0004615">
    <property type="term" value="F:phosphomannomutase activity"/>
    <property type="evidence" value="ECO:0007669"/>
    <property type="project" value="TreeGrafter"/>
</dbReference>
<dbReference type="Pfam" id="PF00408">
    <property type="entry name" value="PGM_PMM_IV"/>
    <property type="match status" value="1"/>
</dbReference>
<dbReference type="FunFam" id="3.30.310.50:FF:000001">
    <property type="entry name" value="Phosphoglucosamine mutase"/>
    <property type="match status" value="1"/>
</dbReference>
<dbReference type="InterPro" id="IPR036900">
    <property type="entry name" value="A-D-PHexomutase_C_sf"/>
</dbReference>
<comment type="caution">
    <text evidence="8">The sequence shown here is derived from an EMBL/GenBank/DDBJ whole genome shotgun (WGS) entry which is preliminary data.</text>
</comment>
<evidence type="ECO:0000313" key="8">
    <source>
        <dbReference type="EMBL" id="EKC44216.1"/>
    </source>
</evidence>
<dbReference type="InterPro" id="IPR005846">
    <property type="entry name" value="A-D-PHexomutase_a/b/a-III"/>
</dbReference>
<dbReference type="PANTHER" id="PTHR42946">
    <property type="entry name" value="PHOSPHOHEXOSE MUTASE"/>
    <property type="match status" value="1"/>
</dbReference>
<accession>K1S9R1</accession>
<dbReference type="GO" id="GO:0008966">
    <property type="term" value="F:phosphoglucosamine mutase activity"/>
    <property type="evidence" value="ECO:0007669"/>
    <property type="project" value="TreeGrafter"/>
</dbReference>
<evidence type="ECO:0000259" key="7">
    <source>
        <dbReference type="Pfam" id="PF02880"/>
    </source>
</evidence>
<keyword evidence="5" id="KW-0413">Isomerase</keyword>
<proteinExistence type="predicted"/>
<keyword evidence="2" id="KW-0597">Phosphoprotein</keyword>
<feature type="domain" description="Alpha-D-phosphohexomutase C-terminal" evidence="6">
    <location>
        <begin position="66"/>
        <end position="134"/>
    </location>
</feature>
<dbReference type="GO" id="GO:0006048">
    <property type="term" value="P:UDP-N-acetylglucosamine biosynthetic process"/>
    <property type="evidence" value="ECO:0007669"/>
    <property type="project" value="TreeGrafter"/>
</dbReference>
<dbReference type="SUPFAM" id="SSF55957">
    <property type="entry name" value="Phosphoglucomutase, C-terminal domain"/>
    <property type="match status" value="1"/>
</dbReference>
<dbReference type="Gene3D" id="3.30.310.50">
    <property type="entry name" value="Alpha-D-phosphohexomutase, C-terminal domain"/>
    <property type="match status" value="1"/>
</dbReference>
<evidence type="ECO:0000256" key="5">
    <source>
        <dbReference type="ARBA" id="ARBA00023235"/>
    </source>
</evidence>
<dbReference type="GO" id="GO:0005975">
    <property type="term" value="P:carbohydrate metabolic process"/>
    <property type="evidence" value="ECO:0007669"/>
    <property type="project" value="InterPro"/>
</dbReference>
<dbReference type="SUPFAM" id="SSF53738">
    <property type="entry name" value="Phosphoglucomutase, first 3 domains"/>
    <property type="match status" value="1"/>
</dbReference>
<gene>
    <name evidence="8" type="ORF">LEA_20756</name>
</gene>
<feature type="non-terminal residue" evidence="8">
    <location>
        <position position="1"/>
    </location>
</feature>
<dbReference type="GO" id="GO:0046872">
    <property type="term" value="F:metal ion binding"/>
    <property type="evidence" value="ECO:0007669"/>
    <property type="project" value="UniProtKB-KW"/>
</dbReference>
<organism evidence="8">
    <name type="scientific">human gut metagenome</name>
    <dbReference type="NCBI Taxonomy" id="408170"/>
    <lineage>
        <taxon>unclassified sequences</taxon>
        <taxon>metagenomes</taxon>
        <taxon>organismal metagenomes</taxon>
    </lineage>
</organism>
<name>K1S9R1_9ZZZZ</name>
<dbReference type="Pfam" id="PF02880">
    <property type="entry name" value="PGM_PMM_III"/>
    <property type="match status" value="1"/>
</dbReference>
<dbReference type="InterPro" id="IPR050060">
    <property type="entry name" value="Phosphoglucosamine_mutase"/>
</dbReference>
<evidence type="ECO:0000256" key="3">
    <source>
        <dbReference type="ARBA" id="ARBA00022723"/>
    </source>
</evidence>
<evidence type="ECO:0000259" key="6">
    <source>
        <dbReference type="Pfam" id="PF00408"/>
    </source>
</evidence>
<dbReference type="Gene3D" id="3.40.120.10">
    <property type="entry name" value="Alpha-D-Glucose-1,6-Bisphosphate, subunit A, domain 3"/>
    <property type="match status" value="2"/>
</dbReference>
<dbReference type="GO" id="GO:0009252">
    <property type="term" value="P:peptidoglycan biosynthetic process"/>
    <property type="evidence" value="ECO:0007669"/>
    <property type="project" value="TreeGrafter"/>
</dbReference>
<evidence type="ECO:0000256" key="2">
    <source>
        <dbReference type="ARBA" id="ARBA00022553"/>
    </source>
</evidence>
<evidence type="ECO:0000256" key="1">
    <source>
        <dbReference type="ARBA" id="ARBA00001946"/>
    </source>
</evidence>
<protein>
    <submittedName>
        <fullName evidence="8">Phosphoglucosamine mutase</fullName>
    </submittedName>
</protein>
<sequence length="141" mass="15579">DRYVLENMLENGYSIGGEQSGHVIFLDYATTGDGQVSALQVLKVIKNTGKTLKELAGEMEIFPQVLINVKVSKYGRVRFTSDMEIKNAIKRAENELGNDGRVLVRVSGTEPLVRVMLEGKDKAKIQSLGEAIADVVRERLV</sequence>
<evidence type="ECO:0000256" key="4">
    <source>
        <dbReference type="ARBA" id="ARBA00022842"/>
    </source>
</evidence>
<dbReference type="AlphaFoldDB" id="K1S9R1"/>
<dbReference type="EMBL" id="AJWY01014275">
    <property type="protein sequence ID" value="EKC44216.1"/>
    <property type="molecule type" value="Genomic_DNA"/>
</dbReference>
<dbReference type="InterPro" id="IPR016055">
    <property type="entry name" value="A-D-PHexomutase_a/b/a-I/II/III"/>
</dbReference>
<reference evidence="8" key="1">
    <citation type="journal article" date="2013" name="Environ. Microbiol.">
        <title>Microbiota from the distal guts of lean and obese adolescents exhibit partial functional redundancy besides clear differences in community structure.</title>
        <authorList>
            <person name="Ferrer M."/>
            <person name="Ruiz A."/>
            <person name="Lanza F."/>
            <person name="Haange S.B."/>
            <person name="Oberbach A."/>
            <person name="Till H."/>
            <person name="Bargiela R."/>
            <person name="Campoy C."/>
            <person name="Segura M.T."/>
            <person name="Richter M."/>
            <person name="von Bergen M."/>
            <person name="Seifert J."/>
            <person name="Suarez A."/>
        </authorList>
    </citation>
    <scope>NUCLEOTIDE SEQUENCE</scope>
</reference>
<dbReference type="InterPro" id="IPR005843">
    <property type="entry name" value="A-D-PHexomutase_C"/>
</dbReference>
<keyword evidence="3" id="KW-0479">Metal-binding</keyword>
<keyword evidence="4" id="KW-0460">Magnesium</keyword>
<dbReference type="PANTHER" id="PTHR42946:SF1">
    <property type="entry name" value="PHOSPHOGLUCOMUTASE (ALPHA-D-GLUCOSE-1,6-BISPHOSPHATE-DEPENDENT)"/>
    <property type="match status" value="1"/>
</dbReference>
<dbReference type="GO" id="GO:0005829">
    <property type="term" value="C:cytosol"/>
    <property type="evidence" value="ECO:0007669"/>
    <property type="project" value="TreeGrafter"/>
</dbReference>